<keyword evidence="3" id="KW-0249">Electron transport</keyword>
<keyword evidence="2" id="KW-0813">Transport</keyword>
<dbReference type="PANTHER" id="PTHR45663">
    <property type="entry name" value="GEO12009P1"/>
    <property type="match status" value="1"/>
</dbReference>
<organism evidence="11 12">
    <name type="scientific">Serinibacter salmoneus</name>
    <dbReference type="NCBI Taxonomy" id="556530"/>
    <lineage>
        <taxon>Bacteria</taxon>
        <taxon>Bacillati</taxon>
        <taxon>Actinomycetota</taxon>
        <taxon>Actinomycetes</taxon>
        <taxon>Micrococcales</taxon>
        <taxon>Beutenbergiaceae</taxon>
        <taxon>Serinibacter</taxon>
    </lineage>
</organism>
<dbReference type="Pfam" id="PF00085">
    <property type="entry name" value="Thioredoxin"/>
    <property type="match status" value="1"/>
</dbReference>
<sequence>MSSVLQVTDDTFDELVLQAPGVVLVDLWAPWCGPCRQMEPVIEELSRELTGVTVAKLNTDDNPGATASLQITSIPTLLIYSRGELVKTLVGARPKAAIRDALQEYAAV</sequence>
<evidence type="ECO:0000256" key="3">
    <source>
        <dbReference type="ARBA" id="ARBA00022982"/>
    </source>
</evidence>
<proteinExistence type="inferred from homology"/>
<comment type="similarity">
    <text evidence="1 7">Belongs to the thioredoxin family.</text>
</comment>
<dbReference type="PROSITE" id="PS00194">
    <property type="entry name" value="THIOREDOXIN_1"/>
    <property type="match status" value="1"/>
</dbReference>
<protein>
    <recommendedName>
        <fullName evidence="6 7">Thioredoxin</fullName>
    </recommendedName>
</protein>
<dbReference type="PIRSF" id="PIRSF000077">
    <property type="entry name" value="Thioredoxin"/>
    <property type="match status" value="1"/>
</dbReference>
<dbReference type="InterPro" id="IPR005746">
    <property type="entry name" value="Thioredoxin"/>
</dbReference>
<dbReference type="SUPFAM" id="SSF52833">
    <property type="entry name" value="Thioredoxin-like"/>
    <property type="match status" value="1"/>
</dbReference>
<dbReference type="Gene3D" id="3.40.30.10">
    <property type="entry name" value="Glutaredoxin"/>
    <property type="match status" value="1"/>
</dbReference>
<dbReference type="OrthoDB" id="9790390at2"/>
<evidence type="ECO:0000259" key="10">
    <source>
        <dbReference type="PROSITE" id="PS51352"/>
    </source>
</evidence>
<reference evidence="11 12" key="1">
    <citation type="submission" date="2017-10" db="EMBL/GenBank/DDBJ databases">
        <title>Sequencing the genomes of 1000 actinobacteria strains.</title>
        <authorList>
            <person name="Klenk H.-P."/>
        </authorList>
    </citation>
    <scope>NUCLEOTIDE SEQUENCE [LARGE SCALE GENOMIC DNA]</scope>
    <source>
        <strain evidence="11 12">DSM 21801</strain>
    </source>
</reference>
<dbReference type="GO" id="GO:0045454">
    <property type="term" value="P:cell redox homeostasis"/>
    <property type="evidence" value="ECO:0007669"/>
    <property type="project" value="TreeGrafter"/>
</dbReference>
<name>A0A2A9D4I4_9MICO</name>
<keyword evidence="4 9" id="KW-1015">Disulfide bond</keyword>
<evidence type="ECO:0000256" key="6">
    <source>
        <dbReference type="NCBIfam" id="TIGR01068"/>
    </source>
</evidence>
<evidence type="ECO:0000313" key="11">
    <source>
        <dbReference type="EMBL" id="PFG21165.1"/>
    </source>
</evidence>
<dbReference type="GO" id="GO:0005829">
    <property type="term" value="C:cytosol"/>
    <property type="evidence" value="ECO:0007669"/>
    <property type="project" value="TreeGrafter"/>
</dbReference>
<evidence type="ECO:0000256" key="8">
    <source>
        <dbReference type="PIRSR" id="PIRSR000077-1"/>
    </source>
</evidence>
<evidence type="ECO:0000256" key="4">
    <source>
        <dbReference type="ARBA" id="ARBA00023157"/>
    </source>
</evidence>
<evidence type="ECO:0000313" key="12">
    <source>
        <dbReference type="Proteomes" id="UP000224915"/>
    </source>
</evidence>
<dbReference type="EMBL" id="PDJD01000001">
    <property type="protein sequence ID" value="PFG21165.1"/>
    <property type="molecule type" value="Genomic_DNA"/>
</dbReference>
<feature type="disulfide bond" description="Redox-active" evidence="9">
    <location>
        <begin position="32"/>
        <end position="35"/>
    </location>
</feature>
<dbReference type="GO" id="GO:0015035">
    <property type="term" value="F:protein-disulfide reductase activity"/>
    <property type="evidence" value="ECO:0007669"/>
    <property type="project" value="UniProtKB-UniRule"/>
</dbReference>
<feature type="active site" description="Nucleophile" evidence="8">
    <location>
        <position position="32"/>
    </location>
</feature>
<dbReference type="PROSITE" id="PS51352">
    <property type="entry name" value="THIOREDOXIN_2"/>
    <property type="match status" value="1"/>
</dbReference>
<gene>
    <name evidence="11" type="ORF">ATL40_2788</name>
</gene>
<feature type="site" description="Contributes to redox potential value" evidence="8">
    <location>
        <position position="33"/>
    </location>
</feature>
<dbReference type="InterPro" id="IPR036249">
    <property type="entry name" value="Thioredoxin-like_sf"/>
</dbReference>
<dbReference type="InterPro" id="IPR017937">
    <property type="entry name" value="Thioredoxin_CS"/>
</dbReference>
<keyword evidence="5 9" id="KW-0676">Redox-active center</keyword>
<dbReference type="PRINTS" id="PR00421">
    <property type="entry name" value="THIOREDOXIN"/>
</dbReference>
<accession>A0A2A9D4I4</accession>
<feature type="active site" description="Nucleophile" evidence="8">
    <location>
        <position position="35"/>
    </location>
</feature>
<feature type="site" description="Deprotonates C-terminal active site Cys" evidence="8">
    <location>
        <position position="26"/>
    </location>
</feature>
<dbReference type="AlphaFoldDB" id="A0A2A9D4I4"/>
<evidence type="ECO:0000256" key="7">
    <source>
        <dbReference type="PIRNR" id="PIRNR000077"/>
    </source>
</evidence>
<comment type="caution">
    <text evidence="11">The sequence shown here is derived from an EMBL/GenBank/DDBJ whole genome shotgun (WGS) entry which is preliminary data.</text>
</comment>
<dbReference type="InterPro" id="IPR013766">
    <property type="entry name" value="Thioredoxin_domain"/>
</dbReference>
<evidence type="ECO:0000256" key="9">
    <source>
        <dbReference type="PIRSR" id="PIRSR000077-4"/>
    </source>
</evidence>
<feature type="site" description="Contributes to redox potential value" evidence="8">
    <location>
        <position position="34"/>
    </location>
</feature>
<dbReference type="Proteomes" id="UP000224915">
    <property type="component" value="Unassembled WGS sequence"/>
</dbReference>
<keyword evidence="12" id="KW-1185">Reference proteome</keyword>
<evidence type="ECO:0000256" key="5">
    <source>
        <dbReference type="ARBA" id="ARBA00023284"/>
    </source>
</evidence>
<dbReference type="CDD" id="cd02947">
    <property type="entry name" value="TRX_family"/>
    <property type="match status" value="1"/>
</dbReference>
<dbReference type="PANTHER" id="PTHR45663:SF11">
    <property type="entry name" value="GEO12009P1"/>
    <property type="match status" value="1"/>
</dbReference>
<dbReference type="NCBIfam" id="TIGR01068">
    <property type="entry name" value="thioredoxin"/>
    <property type="match status" value="1"/>
</dbReference>
<evidence type="ECO:0000256" key="1">
    <source>
        <dbReference type="ARBA" id="ARBA00008987"/>
    </source>
</evidence>
<dbReference type="FunFam" id="3.40.30.10:FF:000001">
    <property type="entry name" value="Thioredoxin"/>
    <property type="match status" value="1"/>
</dbReference>
<dbReference type="RefSeq" id="WP_098470039.1">
    <property type="nucleotide sequence ID" value="NZ_PDJD01000001.1"/>
</dbReference>
<evidence type="ECO:0000256" key="2">
    <source>
        <dbReference type="ARBA" id="ARBA00022448"/>
    </source>
</evidence>
<feature type="domain" description="Thioredoxin" evidence="10">
    <location>
        <begin position="1"/>
        <end position="107"/>
    </location>
</feature>